<accession>A0AC35GK30</accession>
<reference evidence="2" key="1">
    <citation type="submission" date="2022-11" db="UniProtKB">
        <authorList>
            <consortium name="WormBaseParasite"/>
        </authorList>
    </citation>
    <scope>IDENTIFICATION</scope>
</reference>
<sequence length="79" mass="9210">MFRQIFTVIFTLLIIVQSLPIDRISQYPSYNSGGVSSTNRNLLLIKRHDQDIRNCYFSPVQCLLPVSDSTIRMFRLARM</sequence>
<evidence type="ECO:0000313" key="1">
    <source>
        <dbReference type="Proteomes" id="UP000887580"/>
    </source>
</evidence>
<name>A0AC35GK30_9BILA</name>
<evidence type="ECO:0000313" key="2">
    <source>
        <dbReference type="WBParaSite" id="PS1159_v2.g6170.t1"/>
    </source>
</evidence>
<dbReference type="Proteomes" id="UP000887580">
    <property type="component" value="Unplaced"/>
</dbReference>
<dbReference type="WBParaSite" id="PS1159_v2.g6170.t1">
    <property type="protein sequence ID" value="PS1159_v2.g6170.t1"/>
    <property type="gene ID" value="PS1159_v2.g6170"/>
</dbReference>
<protein>
    <submittedName>
        <fullName evidence="2">Secreted protein</fullName>
    </submittedName>
</protein>
<proteinExistence type="predicted"/>
<organism evidence="1 2">
    <name type="scientific">Panagrolaimus sp. PS1159</name>
    <dbReference type="NCBI Taxonomy" id="55785"/>
    <lineage>
        <taxon>Eukaryota</taxon>
        <taxon>Metazoa</taxon>
        <taxon>Ecdysozoa</taxon>
        <taxon>Nematoda</taxon>
        <taxon>Chromadorea</taxon>
        <taxon>Rhabditida</taxon>
        <taxon>Tylenchina</taxon>
        <taxon>Panagrolaimomorpha</taxon>
        <taxon>Panagrolaimoidea</taxon>
        <taxon>Panagrolaimidae</taxon>
        <taxon>Panagrolaimus</taxon>
    </lineage>
</organism>